<keyword evidence="7" id="KW-0234">DNA repair</keyword>
<dbReference type="GO" id="GO:0004527">
    <property type="term" value="F:exonuclease activity"/>
    <property type="evidence" value="ECO:0007669"/>
    <property type="project" value="UniProtKB-KW"/>
</dbReference>
<evidence type="ECO:0000256" key="2">
    <source>
        <dbReference type="ARBA" id="ARBA00010205"/>
    </source>
</evidence>
<dbReference type="SUPFAM" id="SSF56024">
    <property type="entry name" value="Phospholipase D/nuclease"/>
    <property type="match status" value="2"/>
</dbReference>
<comment type="similarity">
    <text evidence="2">Belongs to the tyrosyl-DNA phosphodiesterase family.</text>
</comment>
<evidence type="ECO:0000256" key="7">
    <source>
        <dbReference type="ARBA" id="ARBA00023204"/>
    </source>
</evidence>
<dbReference type="InterPro" id="IPR008984">
    <property type="entry name" value="SMAD_FHA_dom_sf"/>
</dbReference>
<dbReference type="PANTHER" id="PTHR12415:SF0">
    <property type="entry name" value="TYROSYL-DNA PHOSPHODIESTERASE 1"/>
    <property type="match status" value="1"/>
</dbReference>
<dbReference type="GO" id="GO:0006281">
    <property type="term" value="P:DNA repair"/>
    <property type="evidence" value="ECO:0007669"/>
    <property type="project" value="UniProtKB-KW"/>
</dbReference>
<evidence type="ECO:0000256" key="11">
    <source>
        <dbReference type="PIRSR" id="PIRSR610347-3"/>
    </source>
</evidence>
<evidence type="ECO:0000313" key="12">
    <source>
        <dbReference type="Proteomes" id="UP000228380"/>
    </source>
</evidence>
<dbReference type="FunFam" id="3.30.870.10:FF:000028">
    <property type="entry name" value="Tyrosyl-DNA phosphodiesterase 1"/>
    <property type="match status" value="1"/>
</dbReference>
<dbReference type="GO" id="GO:0003690">
    <property type="term" value="F:double-stranded DNA binding"/>
    <property type="evidence" value="ECO:0007669"/>
    <property type="project" value="TreeGrafter"/>
</dbReference>
<accession>A0A8B9A5E1</accession>
<dbReference type="GO" id="GO:0003697">
    <property type="term" value="F:single-stranded DNA binding"/>
    <property type="evidence" value="ECO:0007669"/>
    <property type="project" value="TreeGrafter"/>
</dbReference>
<feature type="binding site" evidence="10">
    <location>
        <position position="273"/>
    </location>
    <ligand>
        <name>substrate</name>
    </ligand>
</feature>
<reference evidence="12" key="1">
    <citation type="journal article" date="2019" name="Nat. Commun.">
        <title>Genome-wide association mapping of date palm fruit traits.</title>
        <authorList>
            <person name="Hazzouri K.M."/>
            <person name="Gros-Balthazard M."/>
            <person name="Flowers J.M."/>
            <person name="Copetti D."/>
            <person name="Lemansour A."/>
            <person name="Lebrun M."/>
            <person name="Masmoudi K."/>
            <person name="Ferrand S."/>
            <person name="Dhar M.I."/>
            <person name="Fresquez Z.A."/>
            <person name="Rosas U."/>
            <person name="Zhang J."/>
            <person name="Talag J."/>
            <person name="Lee S."/>
            <person name="Kudrna D."/>
            <person name="Powell R.F."/>
            <person name="Leitch I.J."/>
            <person name="Krueger R.R."/>
            <person name="Wing R.A."/>
            <person name="Amiri K.M.A."/>
            <person name="Purugganan M.D."/>
        </authorList>
    </citation>
    <scope>NUCLEOTIDE SEQUENCE [LARGE SCALE GENOMIC DNA]</scope>
    <source>
        <strain evidence="12">cv. Khalas</strain>
    </source>
</reference>
<sequence length="664" mass="75172">MAGSRVKIGLLIPLQKNLLVDYSVSNIPIFQGRNIIGRNNLAISDKRVSRKHVSLHTTVDGSAEVVVEGPNPVIVKSGDERKKLSTQDKAPFVHDSSFLRKEKRHSEEESSAVKRNRHILEDESLEKTLQENDNLEQDDVVAIAPTDSQWKPPEVLASCENVEAIRHFCVPKDRLSLIFRLMRVQGLPAWTNSCSVAIQDVIQGNVLIAVLSNYMVDIDWLMSACPDLRKIPHVLVIHGESGATIDRLKKNRPANWILHKPPLPISYGTHHSKAMLLVYPQGVRVVVHTANLIYVDWNNKTQGLWMQDFPWKEQQNLNKGSSFENDLVDYLNTLKWSEFNVNLPVVGNVNINPSFFKKFDYSSSKVRLIASVPGYHKGTNLKKWGHMKLRGVLEECIFDKEFCKSPLVYQFSSLGSLDERWLAELAVSMSSGILNDGSPLGSGKPLIIWPTVEDVRCSLEGYAAGNAIPSPQKNVEKDFLKKYWARWKANHVGRCRAMPHIKTYTRYNGQNLAVSVRSFSFPLNRWFLLTSANLSKAAWGALQKNSSQLMIRSYELGVLFLPSTIQDRGSEFSCTENLILNQGECKSFSDTEVCKTKLVTLCRKGNNGIDSSSEVIRLPVPYQLPPQPYTSEDIPWSWDRQYFEKDVYGQVWPHHVELYANEDA</sequence>
<dbReference type="FunFam" id="3.30.870.10:FF:000031">
    <property type="entry name" value="Tyrosyl-DNA phosphodiesterase 1"/>
    <property type="match status" value="1"/>
</dbReference>
<dbReference type="GeneID" id="103716828"/>
<dbReference type="GO" id="GO:0005634">
    <property type="term" value="C:nucleus"/>
    <property type="evidence" value="ECO:0007669"/>
    <property type="project" value="UniProtKB-SubCell"/>
</dbReference>
<keyword evidence="3" id="KW-0540">Nuclease</keyword>
<gene>
    <name evidence="13" type="primary">LOC103716828</name>
</gene>
<feature type="active site" description="Proton donor/acceptor" evidence="9">
    <location>
        <position position="500"/>
    </location>
</feature>
<evidence type="ECO:0000256" key="8">
    <source>
        <dbReference type="ARBA" id="ARBA00023242"/>
    </source>
</evidence>
<dbReference type="CDD" id="cd22671">
    <property type="entry name" value="FHA_APTX-like"/>
    <property type="match status" value="1"/>
</dbReference>
<dbReference type="PANTHER" id="PTHR12415">
    <property type="entry name" value="TYROSYL-DNA PHOSPHODIESTERASE 1"/>
    <property type="match status" value="1"/>
</dbReference>
<reference evidence="13" key="2">
    <citation type="submission" date="2025-08" db="UniProtKB">
        <authorList>
            <consortium name="RefSeq"/>
        </authorList>
    </citation>
    <scope>IDENTIFICATION</scope>
    <source>
        <tissue evidence="13">Young leaves</tissue>
    </source>
</reference>
<evidence type="ECO:0000313" key="13">
    <source>
        <dbReference type="RefSeq" id="XP_038981851.1"/>
    </source>
</evidence>
<dbReference type="RefSeq" id="XP_038981851.1">
    <property type="nucleotide sequence ID" value="XM_039125923.1"/>
</dbReference>
<dbReference type="GO" id="GO:0017005">
    <property type="term" value="F:3'-tyrosyl-DNA phosphodiesterase activity"/>
    <property type="evidence" value="ECO:0007669"/>
    <property type="project" value="TreeGrafter"/>
</dbReference>
<dbReference type="Pfam" id="PF06087">
    <property type="entry name" value="Tyr-DNA_phospho"/>
    <property type="match status" value="1"/>
</dbReference>
<evidence type="ECO:0000256" key="9">
    <source>
        <dbReference type="PIRSR" id="PIRSR610347-1"/>
    </source>
</evidence>
<dbReference type="InterPro" id="IPR010347">
    <property type="entry name" value="Tdp1"/>
</dbReference>
<comment type="subcellular location">
    <subcellularLocation>
        <location evidence="1">Nucleus</location>
    </subcellularLocation>
</comment>
<evidence type="ECO:0000256" key="4">
    <source>
        <dbReference type="ARBA" id="ARBA00022763"/>
    </source>
</evidence>
<keyword evidence="4" id="KW-0227">DNA damage</keyword>
<keyword evidence="12" id="KW-1185">Reference proteome</keyword>
<feature type="binding site" evidence="10">
    <location>
        <position position="502"/>
    </location>
    <ligand>
        <name>substrate</name>
    </ligand>
</feature>
<evidence type="ECO:0000256" key="6">
    <source>
        <dbReference type="ARBA" id="ARBA00022839"/>
    </source>
</evidence>
<dbReference type="Proteomes" id="UP000228380">
    <property type="component" value="Chromosome 4"/>
</dbReference>
<organism evidence="12 13">
    <name type="scientific">Phoenix dactylifera</name>
    <name type="common">Date palm</name>
    <dbReference type="NCBI Taxonomy" id="42345"/>
    <lineage>
        <taxon>Eukaryota</taxon>
        <taxon>Viridiplantae</taxon>
        <taxon>Streptophyta</taxon>
        <taxon>Embryophyta</taxon>
        <taxon>Tracheophyta</taxon>
        <taxon>Spermatophyta</taxon>
        <taxon>Magnoliopsida</taxon>
        <taxon>Liliopsida</taxon>
        <taxon>Arecaceae</taxon>
        <taxon>Coryphoideae</taxon>
        <taxon>Phoeniceae</taxon>
        <taxon>Phoenix</taxon>
    </lineage>
</organism>
<evidence type="ECO:0000256" key="1">
    <source>
        <dbReference type="ARBA" id="ARBA00004123"/>
    </source>
</evidence>
<dbReference type="Gene3D" id="2.60.200.20">
    <property type="match status" value="1"/>
</dbReference>
<dbReference type="SUPFAM" id="SSF49879">
    <property type="entry name" value="SMAD/FHA domain"/>
    <property type="match status" value="1"/>
</dbReference>
<feature type="active site" description="Nucleophile" evidence="9">
    <location>
        <position position="271"/>
    </location>
</feature>
<evidence type="ECO:0000256" key="10">
    <source>
        <dbReference type="PIRSR" id="PIRSR610347-2"/>
    </source>
</evidence>
<protein>
    <submittedName>
        <fullName evidence="13">Tyrosyl-DNA phosphodiesterase 1 isoform X3</fullName>
    </submittedName>
</protein>
<dbReference type="AlphaFoldDB" id="A0A8B9A5E1"/>
<feature type="site" description="Interaction with DNA" evidence="11">
    <location>
        <position position="535"/>
    </location>
</feature>
<dbReference type="Gene3D" id="3.30.870.10">
    <property type="entry name" value="Endonuclease Chain A"/>
    <property type="match status" value="2"/>
</dbReference>
<name>A0A8B9A5E1_PHODC</name>
<keyword evidence="6" id="KW-0269">Exonuclease</keyword>
<dbReference type="CDD" id="cd09122">
    <property type="entry name" value="PLDc_Tdp1_1"/>
    <property type="match status" value="1"/>
</dbReference>
<keyword evidence="5" id="KW-0378">Hydrolase</keyword>
<proteinExistence type="inferred from homology"/>
<keyword evidence="8" id="KW-0539">Nucleus</keyword>
<evidence type="ECO:0000256" key="5">
    <source>
        <dbReference type="ARBA" id="ARBA00022801"/>
    </source>
</evidence>
<evidence type="ECO:0000256" key="3">
    <source>
        <dbReference type="ARBA" id="ARBA00022722"/>
    </source>
</evidence>